<reference evidence="1" key="1">
    <citation type="submission" date="2016-04" db="EMBL/GenBank/DDBJ databases">
        <authorList>
            <person name="Nguyen H.D."/>
            <person name="Samba Siva P."/>
            <person name="Cullis J."/>
            <person name="Levesque C.A."/>
            <person name="Hambleton S."/>
        </authorList>
    </citation>
    <scope>NUCLEOTIDE SEQUENCE</scope>
    <source>
        <strain evidence="1">DAOMC 236422</strain>
    </source>
</reference>
<organism evidence="1 2">
    <name type="scientific">Tilletia walkeri</name>
    <dbReference type="NCBI Taxonomy" id="117179"/>
    <lineage>
        <taxon>Eukaryota</taxon>
        <taxon>Fungi</taxon>
        <taxon>Dikarya</taxon>
        <taxon>Basidiomycota</taxon>
        <taxon>Ustilaginomycotina</taxon>
        <taxon>Exobasidiomycetes</taxon>
        <taxon>Tilletiales</taxon>
        <taxon>Tilletiaceae</taxon>
        <taxon>Tilletia</taxon>
    </lineage>
</organism>
<dbReference type="Proteomes" id="UP000078113">
    <property type="component" value="Unassembled WGS sequence"/>
</dbReference>
<dbReference type="EMBL" id="LWDG02000712">
    <property type="protein sequence ID" value="KAE8263008.1"/>
    <property type="molecule type" value="Genomic_DNA"/>
</dbReference>
<evidence type="ECO:0000313" key="1">
    <source>
        <dbReference type="EMBL" id="KAE8263008.1"/>
    </source>
</evidence>
<sequence length="437" mass="48628">MTPAEAHRILESANFSICLNHNALICTDCGVAVDRAPSKVEEHVGRAKCTSLSKLKEILPPLSSIAPSLTNVSALPIQPTGVRIQELPIRQLKGCSLCEFVGISHADAENHLVYEHDGRGFVATVEGQRWTTAGRPWRLQRFGVDTIFKEAGVILMDDNTIQKLQELDLNNFLRPHDLLARPSLSVELPFQTFGTHGRLLLAVDFLKTGTKEYFEFLETQVEELGGALPQELLVHTRLAAQSFADVACKMWLLWRQAEYARLVPASARSQTATDLIPAFAVLGGDEDDKIRNACDALDESLWTATRPDITTDQKQTADRLLRRAINALGHGIVTQPSSKSAILSLFPIWQGGFDFELQGKWVLFSQQLRASELALFGWLRQHNRVGEFAATLRLQDPVSVLSILKRLHEAALVASQSQINDDPIRPRKRQRANPLIE</sequence>
<reference evidence="1" key="2">
    <citation type="journal article" date="2019" name="IMA Fungus">
        <title>Genome sequencing and comparison of five Tilletia species to identify candidate genes for the detection of regulated species infecting wheat.</title>
        <authorList>
            <person name="Nguyen H.D.T."/>
            <person name="Sultana T."/>
            <person name="Kesanakurti P."/>
            <person name="Hambleton S."/>
        </authorList>
    </citation>
    <scope>NUCLEOTIDE SEQUENCE</scope>
    <source>
        <strain evidence="1">DAOMC 236422</strain>
    </source>
</reference>
<gene>
    <name evidence="1" type="ORF">A4X09_0g7340</name>
</gene>
<proteinExistence type="predicted"/>
<evidence type="ECO:0000313" key="2">
    <source>
        <dbReference type="Proteomes" id="UP000078113"/>
    </source>
</evidence>
<comment type="caution">
    <text evidence="1">The sequence shown here is derived from an EMBL/GenBank/DDBJ whole genome shotgun (WGS) entry which is preliminary data.</text>
</comment>
<accession>A0A8X7N229</accession>
<keyword evidence="2" id="KW-1185">Reference proteome</keyword>
<name>A0A8X7N229_9BASI</name>
<protein>
    <submittedName>
        <fullName evidence="1">Uncharacterized protein</fullName>
    </submittedName>
</protein>
<dbReference type="AlphaFoldDB" id="A0A8X7N229"/>